<accession>A0A2A3M5B2</accession>
<dbReference type="EMBL" id="NTME01000010">
    <property type="protein sequence ID" value="PBJ95253.1"/>
    <property type="molecule type" value="Genomic_DNA"/>
</dbReference>
<reference evidence="1 2" key="1">
    <citation type="submission" date="2017-09" db="EMBL/GenBank/DDBJ databases">
        <authorList>
            <person name="Ehlers B."/>
            <person name="Leendertz F.H."/>
        </authorList>
    </citation>
    <scope>NUCLEOTIDE SEQUENCE [LARGE SCALE GENOMIC DNA]</scope>
    <source>
        <strain evidence="1 2">DJ-1</strain>
    </source>
</reference>
<comment type="caution">
    <text evidence="1">The sequence shown here is derived from an EMBL/GenBank/DDBJ whole genome shotgun (WGS) entry which is preliminary data.</text>
</comment>
<evidence type="ECO:0000313" key="1">
    <source>
        <dbReference type="EMBL" id="PBJ95253.1"/>
    </source>
</evidence>
<dbReference type="AlphaFoldDB" id="A0A2A3M5B2"/>
<name>A0A2A3M5B2_PSEDL</name>
<proteinExistence type="predicted"/>
<gene>
    <name evidence="1" type="ORF">CMV24_12715</name>
</gene>
<evidence type="ECO:0000313" key="2">
    <source>
        <dbReference type="Proteomes" id="UP000218102"/>
    </source>
</evidence>
<organism evidence="1 2">
    <name type="scientific">Pseudomonas plecoglossicida</name>
    <dbReference type="NCBI Taxonomy" id="70775"/>
    <lineage>
        <taxon>Bacteria</taxon>
        <taxon>Pseudomonadati</taxon>
        <taxon>Pseudomonadota</taxon>
        <taxon>Gammaproteobacteria</taxon>
        <taxon>Pseudomonadales</taxon>
        <taxon>Pseudomonadaceae</taxon>
        <taxon>Pseudomonas</taxon>
    </lineage>
</organism>
<sequence length="182" mass="20639">MMKITIDTIKPNFLILPLRQSFTLKSSLNTPLRWELEGEKLGTLKEEGANAIYTSPDEIIPGDSDDILSHFKKDIVTAFKDGKYYSATILTTNLTSDSYKIELEASNNQKLLRLYRNRKLEGWVEIPLESTEWYTLTGNGRVDPKNGEYYSSGDNPLTTVILANDKSNDDFWGYSLITVEAD</sequence>
<protein>
    <submittedName>
        <fullName evidence="1">Uncharacterized protein</fullName>
    </submittedName>
</protein>
<dbReference type="Proteomes" id="UP000218102">
    <property type="component" value="Unassembled WGS sequence"/>
</dbReference>